<keyword evidence="3" id="KW-0378">Hydrolase</keyword>
<name>A0ABR9QFA3_9BACI</name>
<feature type="chain" id="PRO_5047170745" evidence="1">
    <location>
        <begin position="25"/>
        <end position="821"/>
    </location>
</feature>
<keyword evidence="3" id="KW-0326">Glycosidase</keyword>
<dbReference type="PANTHER" id="PTHR40446">
    <property type="entry name" value="N-ACETYLGLUCOSAMINE-1-PHOSPHODIESTER ALPHA-N-ACETYLGLUCOSAMINIDASE"/>
    <property type="match status" value="1"/>
</dbReference>
<dbReference type="InterPro" id="IPR018711">
    <property type="entry name" value="NAGPA"/>
</dbReference>
<dbReference type="EMBL" id="JADCLJ010000007">
    <property type="protein sequence ID" value="MBE4907096.1"/>
    <property type="molecule type" value="Genomic_DNA"/>
</dbReference>
<keyword evidence="4" id="KW-1185">Reference proteome</keyword>
<feature type="domain" description="Phosphodiester glycosidase" evidence="2">
    <location>
        <begin position="332"/>
        <end position="485"/>
    </location>
</feature>
<comment type="caution">
    <text evidence="3">The sequence shown here is derived from an EMBL/GenBank/DDBJ whole genome shotgun (WGS) entry which is preliminary data.</text>
</comment>
<dbReference type="Gene3D" id="2.60.120.430">
    <property type="entry name" value="Galactose-binding lectin"/>
    <property type="match status" value="1"/>
</dbReference>
<keyword evidence="1" id="KW-0732">Signal</keyword>
<sequence>MWRKIVVSLMIVGLLIGTPTISQAAHVKGVYWDGLLMVKGQVGKVKVIKPINLWQRVGDKLVFSRILKPGEQYRVYRYDNKFGGQYGLGGGYYITNMAGFIEYKTPSKRKLAELEALYPTMPGKVTLSNGEVTSQLSKKVAPGVTETSLAVNHSRGKQQIHVLDFNPSIQNMSMQTSLAKGQLFGLETVSSQAKNNSSTAHTVIGGVNGDYFDSNGTPIDLMMQNGEILATSRTPLDQLAVFGVKANGYGIIGSPEVSLNVSINGQTTYKIDSINRIRSANHLVVYTPHFSTTTRTNQLGTEVILTNLSGSISGNGKLTGTVAEVQIGKGSAALSSGQVILSGHHLASDYLKTAKPGDQIEISSSFTDPKWHDVKEAIGGRYRLVSNGNVVKWDITGAHPRTAIGIKRDGKIFTLVVDGRSTTSVGMTLSELAVLMKDLGAVDAMTFDGGGSSTLVARQAGEQNVSVVNKPSDGFERSVANSLLFISKWAVGPLHELIVNPSEVTLFAGATYNNLNLSVKGVDVSYNPVALSNPATITSPVFASVTNGIYKIVDTPTEAQITAKSGSITNTVKAKVVNTLEKIDFKQPDIMINKNETITLTPNGIVGGKVIVTDPTIYIWNVSNNIGTVSKTGVFTAGTKDGIGTITATAGGVTSTINVTVGVPENVVLADFEKGIGNWTASGARYNTATIELATDQVKFGVHSLKINYDFTGTSGTSGVYAGPSQAIAISGQPKKIGMWVYGDGQGHWLRSQLRDKNGQEVHLDFTKNLDWVGWKYVEAVVPTTVAYPVSLEMPVRYMETNDANKNAGTIYIDHIQAIYK</sequence>
<proteinExistence type="predicted"/>
<evidence type="ECO:0000259" key="2">
    <source>
        <dbReference type="Pfam" id="PF09992"/>
    </source>
</evidence>
<evidence type="ECO:0000313" key="4">
    <source>
        <dbReference type="Proteomes" id="UP001516662"/>
    </source>
</evidence>
<accession>A0ABR9QFA3</accession>
<evidence type="ECO:0000313" key="3">
    <source>
        <dbReference type="EMBL" id="MBE4907096.1"/>
    </source>
</evidence>
<dbReference type="Proteomes" id="UP001516662">
    <property type="component" value="Unassembled WGS sequence"/>
</dbReference>
<reference evidence="3 4" key="1">
    <citation type="submission" date="2020-10" db="EMBL/GenBank/DDBJ databases">
        <title>Bacillus sp. HD4P25, an endophyte from a halophyte.</title>
        <authorList>
            <person name="Sun J.-Q."/>
        </authorList>
    </citation>
    <scope>NUCLEOTIDE SEQUENCE [LARGE SCALE GENOMIC DNA]</scope>
    <source>
        <strain evidence="3 4">YIM 93174</strain>
    </source>
</reference>
<protein>
    <submittedName>
        <fullName evidence="3">Phosphodiester glycosidase family protein</fullName>
    </submittedName>
</protein>
<dbReference type="GO" id="GO:0016798">
    <property type="term" value="F:hydrolase activity, acting on glycosyl bonds"/>
    <property type="evidence" value="ECO:0007669"/>
    <property type="project" value="UniProtKB-KW"/>
</dbReference>
<dbReference type="Gene3D" id="2.60.40.1080">
    <property type="match status" value="1"/>
</dbReference>
<evidence type="ECO:0000256" key="1">
    <source>
        <dbReference type="SAM" id="SignalP"/>
    </source>
</evidence>
<dbReference type="RefSeq" id="WP_193534572.1">
    <property type="nucleotide sequence ID" value="NZ_JADCLJ010000007.1"/>
</dbReference>
<gene>
    <name evidence="3" type="ORF">IMZ08_03365</name>
</gene>
<dbReference type="Pfam" id="PF09992">
    <property type="entry name" value="NAGPA"/>
    <property type="match status" value="1"/>
</dbReference>
<dbReference type="PANTHER" id="PTHR40446:SF2">
    <property type="entry name" value="N-ACETYLGLUCOSAMINE-1-PHOSPHODIESTER ALPHA-N-ACETYLGLUCOSAMINIDASE"/>
    <property type="match status" value="1"/>
</dbReference>
<feature type="signal peptide" evidence="1">
    <location>
        <begin position="1"/>
        <end position="24"/>
    </location>
</feature>
<organism evidence="3 4">
    <name type="scientific">Litchfieldia luteola</name>
    <dbReference type="NCBI Taxonomy" id="682179"/>
    <lineage>
        <taxon>Bacteria</taxon>
        <taxon>Bacillati</taxon>
        <taxon>Bacillota</taxon>
        <taxon>Bacilli</taxon>
        <taxon>Bacillales</taxon>
        <taxon>Bacillaceae</taxon>
        <taxon>Litchfieldia</taxon>
    </lineage>
</organism>